<dbReference type="Proteomes" id="UP000065807">
    <property type="component" value="Chromosome"/>
</dbReference>
<sequence length="65" mass="7522">MENRRKPLEERKSTALFARCEPELLNLFDRAMEAKFGARNGSKSKVLRALVRKWSTQVMQKAAAR</sequence>
<organism evidence="1 2">
    <name type="scientific">Limnochorda pilosa</name>
    <dbReference type="NCBI Taxonomy" id="1555112"/>
    <lineage>
        <taxon>Bacteria</taxon>
        <taxon>Bacillati</taxon>
        <taxon>Bacillota</taxon>
        <taxon>Limnochordia</taxon>
        <taxon>Limnochordales</taxon>
        <taxon>Limnochordaceae</taxon>
        <taxon>Limnochorda</taxon>
    </lineage>
</organism>
<reference evidence="2" key="2">
    <citation type="journal article" date="2016" name="Int. J. Syst. Evol. Microbiol.">
        <title>Complete genome sequence and cell structure of Limnochorda pilosa, a Gram-negative spore-former within the phylum Firmicutes.</title>
        <authorList>
            <person name="Watanabe M."/>
            <person name="Kojima H."/>
            <person name="Fukui M."/>
        </authorList>
    </citation>
    <scope>NUCLEOTIDE SEQUENCE [LARGE SCALE GENOMIC DNA]</scope>
    <source>
        <strain evidence="2">HC45</strain>
    </source>
</reference>
<proteinExistence type="predicted"/>
<evidence type="ECO:0000313" key="2">
    <source>
        <dbReference type="Proteomes" id="UP000065807"/>
    </source>
</evidence>
<evidence type="ECO:0008006" key="3">
    <source>
        <dbReference type="Google" id="ProtNLM"/>
    </source>
</evidence>
<evidence type="ECO:0000313" key="1">
    <source>
        <dbReference type="EMBL" id="BAS29380.1"/>
    </source>
</evidence>
<name>A0A0K2SQH6_LIMPI</name>
<dbReference type="AlphaFoldDB" id="A0A0K2SQH6"/>
<accession>A0A0K2SQH6</accession>
<protein>
    <recommendedName>
        <fullName evidence="3">CopG family transcriptional regulator</fullName>
    </recommendedName>
</protein>
<dbReference type="KEGG" id="lpil:LIP_3569"/>
<reference evidence="2" key="1">
    <citation type="submission" date="2015-07" db="EMBL/GenBank/DDBJ databases">
        <title>Complete genome sequence and phylogenetic analysis of Limnochorda pilosa.</title>
        <authorList>
            <person name="Watanabe M."/>
            <person name="Kojima H."/>
            <person name="Fukui M."/>
        </authorList>
    </citation>
    <scope>NUCLEOTIDE SEQUENCE [LARGE SCALE GENOMIC DNA]</scope>
    <source>
        <strain evidence="2">HC45</strain>
    </source>
</reference>
<dbReference type="RefSeq" id="WP_068141021.1">
    <property type="nucleotide sequence ID" value="NZ_AP014924.1"/>
</dbReference>
<gene>
    <name evidence="1" type="ORF">LIP_3569</name>
</gene>
<dbReference type="EMBL" id="AP014924">
    <property type="protein sequence ID" value="BAS29380.1"/>
    <property type="molecule type" value="Genomic_DNA"/>
</dbReference>
<keyword evidence="2" id="KW-1185">Reference proteome</keyword>